<gene>
    <name evidence="2" type="ORF">HERILL_LOCUS13913</name>
</gene>
<dbReference type="SMART" id="SM00587">
    <property type="entry name" value="CHK"/>
    <property type="match status" value="1"/>
</dbReference>
<evidence type="ECO:0000259" key="1">
    <source>
        <dbReference type="SMART" id="SM00587"/>
    </source>
</evidence>
<organism evidence="2 3">
    <name type="scientific">Hermetia illucens</name>
    <name type="common">Black soldier fly</name>
    <dbReference type="NCBI Taxonomy" id="343691"/>
    <lineage>
        <taxon>Eukaryota</taxon>
        <taxon>Metazoa</taxon>
        <taxon>Ecdysozoa</taxon>
        <taxon>Arthropoda</taxon>
        <taxon>Hexapoda</taxon>
        <taxon>Insecta</taxon>
        <taxon>Pterygota</taxon>
        <taxon>Neoptera</taxon>
        <taxon>Endopterygota</taxon>
        <taxon>Diptera</taxon>
        <taxon>Brachycera</taxon>
        <taxon>Stratiomyomorpha</taxon>
        <taxon>Stratiomyidae</taxon>
        <taxon>Hermetiinae</taxon>
        <taxon>Hermetia</taxon>
    </lineage>
</organism>
<accession>A0A7R8V2M6</accession>
<dbReference type="PANTHER" id="PTHR11012:SF56">
    <property type="entry name" value="CHK KINASE-LIKE DOMAIN-CONTAINING PROTEIN-RELATED"/>
    <property type="match status" value="1"/>
</dbReference>
<evidence type="ECO:0000313" key="2">
    <source>
        <dbReference type="EMBL" id="CAD7091498.1"/>
    </source>
</evidence>
<dbReference type="PANTHER" id="PTHR11012">
    <property type="entry name" value="PROTEIN KINASE-LIKE DOMAIN-CONTAINING"/>
    <property type="match status" value="1"/>
</dbReference>
<dbReference type="InterPro" id="IPR004119">
    <property type="entry name" value="EcKL"/>
</dbReference>
<dbReference type="Gene3D" id="3.90.1200.10">
    <property type="match status" value="1"/>
</dbReference>
<dbReference type="InterPro" id="IPR015897">
    <property type="entry name" value="CHK_kinase-like"/>
</dbReference>
<evidence type="ECO:0000313" key="3">
    <source>
        <dbReference type="Proteomes" id="UP000594454"/>
    </source>
</evidence>
<reference evidence="2 3" key="1">
    <citation type="submission" date="2020-11" db="EMBL/GenBank/DDBJ databases">
        <authorList>
            <person name="Wallbank WR R."/>
            <person name="Pardo Diaz C."/>
            <person name="Kozak K."/>
            <person name="Martin S."/>
            <person name="Jiggins C."/>
            <person name="Moest M."/>
            <person name="Warren A I."/>
            <person name="Generalovic N T."/>
            <person name="Byers J.R.P. K."/>
            <person name="Montejo-Kovacevich G."/>
            <person name="Yen C E."/>
        </authorList>
    </citation>
    <scope>NUCLEOTIDE SEQUENCE [LARGE SCALE GENOMIC DNA]</scope>
</reference>
<dbReference type="AlphaFoldDB" id="A0A7R8V2M6"/>
<dbReference type="InParanoid" id="A0A7R8V2M6"/>
<dbReference type="EMBL" id="LR899013">
    <property type="protein sequence ID" value="CAD7091498.1"/>
    <property type="molecule type" value="Genomic_DNA"/>
</dbReference>
<dbReference type="InterPro" id="IPR011009">
    <property type="entry name" value="Kinase-like_dom_sf"/>
</dbReference>
<keyword evidence="3" id="KW-1185">Reference proteome</keyword>
<dbReference type="Proteomes" id="UP000594454">
    <property type="component" value="Chromosome 5"/>
</dbReference>
<dbReference type="SUPFAM" id="SSF56112">
    <property type="entry name" value="Protein kinase-like (PK-like)"/>
    <property type="match status" value="1"/>
</dbReference>
<dbReference type="OrthoDB" id="8040377at2759"/>
<feature type="domain" description="CHK kinase-like" evidence="1">
    <location>
        <begin position="127"/>
        <end position="319"/>
    </location>
</feature>
<protein>
    <recommendedName>
        <fullName evidence="1">CHK kinase-like domain-containing protein</fullName>
    </recommendedName>
</protein>
<proteinExistence type="predicted"/>
<dbReference type="Pfam" id="PF02958">
    <property type="entry name" value="EcKL"/>
    <property type="match status" value="1"/>
</dbReference>
<sequence>MSVDKNNVEFPDYMDIQFFETAMKNGLNDKSTKVENVKFTQGHKPGENYCSVIYRADVTYSTSTTASTKVSLIIKTQVLDDEYKTADFFGKETDMYTLALPQIESMLGNIHIAPKMYYSARTPNDVVVFHDMTPEGYLLADRVKGLDEKHCAMVLEKLAKLHAASIELARADPKVKTIFEIGMINNESRKFVETLLFHNISDLEKLVATWPGFESIAVKLLSMRNNIFEIFLEANEPKKGELSVLTHNDLWTNNILFKYNGDEPVDVLLIDYQASFYCSPGIDITHFLYTTPYFHLLENKREYMIEEYYYKPFKATLEKVGYLPIPTLEDIYQEIENREMSGFLWACAKLYLICMDKKDCEENSNSIDALGHPEIGGQIRAKGMSSERYQATMKYMLKRMDKLGKL</sequence>
<name>A0A7R8V2M6_HERIL</name>